<dbReference type="InterPro" id="IPR022385">
    <property type="entry name" value="Rhs_assc_core"/>
</dbReference>
<reference evidence="1 2" key="1">
    <citation type="journal article" date="2014" name="Genome Biol. Evol.">
        <title>Genome degeneration and adaptation in a nascent stage of symbiosis.</title>
        <authorList>
            <person name="Oakeson K.F."/>
            <person name="Gil R."/>
            <person name="Clayton A.L."/>
            <person name="Dunn D.M."/>
            <person name="von Niederhausern A.C."/>
            <person name="Hamil C."/>
            <person name="Aoyagi A."/>
            <person name="Duval B."/>
            <person name="Baca A."/>
            <person name="Silva F.J."/>
            <person name="Vallier A."/>
            <person name="Jackson D.G."/>
            <person name="Latorre A."/>
            <person name="Weiss R.B."/>
            <person name="Heddi A."/>
            <person name="Moya A."/>
            <person name="Dale C."/>
        </authorList>
    </citation>
    <scope>NUCLEOTIDE SEQUENCE [LARGE SCALE GENOMIC DNA]</scope>
    <source>
        <strain evidence="1 2">HS1</strain>
    </source>
</reference>
<dbReference type="HOGENOM" id="CLU_239283_0_0_6"/>
<name>W0HVH3_9GAMM</name>
<protein>
    <submittedName>
        <fullName evidence="1">Putative nematicidal protein 2</fullName>
    </submittedName>
</protein>
<dbReference type="EMBL" id="CP006569">
    <property type="protein sequence ID" value="AHF77856.1"/>
    <property type="molecule type" value="Genomic_DNA"/>
</dbReference>
<dbReference type="KEGG" id="sod:Sant_2841"/>
<keyword evidence="2" id="KW-1185">Reference proteome</keyword>
<dbReference type="InterPro" id="IPR031325">
    <property type="entry name" value="RHS_repeat"/>
</dbReference>
<gene>
    <name evidence="1" type="ORF">Sant_2841</name>
</gene>
<dbReference type="PANTHER" id="PTHR32305:SF15">
    <property type="entry name" value="PROTEIN RHSA-RELATED"/>
    <property type="match status" value="1"/>
</dbReference>
<accession>W0HVH3</accession>
<organism evidence="1 2">
    <name type="scientific">Sodalis praecaptivus</name>
    <dbReference type="NCBI Taxonomy" id="1239307"/>
    <lineage>
        <taxon>Bacteria</taxon>
        <taxon>Pseudomonadati</taxon>
        <taxon>Pseudomonadota</taxon>
        <taxon>Gammaproteobacteria</taxon>
        <taxon>Enterobacterales</taxon>
        <taxon>Bruguierivoracaceae</taxon>
        <taxon>Sodalis</taxon>
    </lineage>
</organism>
<dbReference type="PANTHER" id="PTHR32305">
    <property type="match status" value="1"/>
</dbReference>
<evidence type="ECO:0000313" key="1">
    <source>
        <dbReference type="EMBL" id="AHF77856.1"/>
    </source>
</evidence>
<dbReference type="InterPro" id="IPR050708">
    <property type="entry name" value="T6SS_VgrG/RHS"/>
</dbReference>
<evidence type="ECO:0000313" key="2">
    <source>
        <dbReference type="Proteomes" id="UP000019028"/>
    </source>
</evidence>
<dbReference type="NCBIfam" id="TIGR01643">
    <property type="entry name" value="YD_repeat_2x"/>
    <property type="match status" value="1"/>
</dbReference>
<dbReference type="RefSeq" id="WP_025422998.1">
    <property type="nucleotide sequence ID" value="NZ_CP006569.1"/>
</dbReference>
<dbReference type="OrthoDB" id="7030285at2"/>
<proteinExistence type="predicted"/>
<dbReference type="Pfam" id="PF05593">
    <property type="entry name" value="RHS_repeat"/>
    <property type="match status" value="1"/>
</dbReference>
<dbReference type="Gene3D" id="2.180.10.10">
    <property type="entry name" value="RHS repeat-associated core"/>
    <property type="match status" value="2"/>
</dbReference>
<dbReference type="Proteomes" id="UP000019028">
    <property type="component" value="Chromosome"/>
</dbReference>
<dbReference type="PATRIC" id="fig|1239307.3.peg.3159"/>
<dbReference type="NCBIfam" id="TIGR03696">
    <property type="entry name" value="Rhs_assc_core"/>
    <property type="match status" value="1"/>
</dbReference>
<sequence length="1815" mass="202215">MNTFTSPCIDPRTGLIRFQLPLLHLIGNDHMGPALSLMLDYLPLETQPSLYGQGFRDTLSWFNPQTRQLQTDGGARFGLTRRDGEWAFLSPCPQHIKLATRQDSLWIYYRNGAIEIVSRSPQQPADDVLWRLQTRLSAGGNALTLSWGWRQHLALLISVADDDGELLRTSLRLLPPAGEKARARMDVEGGSPAQAELIADIEATARSAAKAEADAPAQAGLIADIEATARSAAKTEADAPAQAGLIADIEANARSARNPASEAFVQANASARAGAKADAKSNTASAINAELVFTCFPASQAPVTTLLTVAGGRLIQLSRGSAGERILCRIAYHPTLGVIQQVNLSGGVCESFGYAEDAVFPLVNGHTTTVSDGDKRLYCLTETFSISHSDAVAPHPTRHHHPDGAAEAPTPYQSVMTRILPMPAENVLHSDDGAPEIQTIIHRYNRLHLLVAKEEIRETQVCGQRRRGRTSTQWAYNCDDALALADQSAHYALAREKRVTWDENGPAPRYLPRYRCEISRYEYDNGGNLIQHVYPDGSSERITYYSPAGEEHCPAEPQGFIRFIKSVTHCRRGGDPATGRTVFYRYRGFPGRSGSPLAGRQMILCIAEEVPGRLLQRFDYHMQPDGGNNEHGRLIKKTYTHYPENTPNTFSETYRWSKMIPAGQNDADAQLQRETQLRHLDDAAPLTTTRVWRHAGYALLSFTDAYGNTTRYHYAPEGYLEKTEHHADTPYASVSHRWLEENFRQNGLITLTRTDIQGNRIISHIDGFGRLHRRYYQCRQHPLNRLPIEQREYDPLGRLSRLTTYDHSDEEGPIRPLVTRYNDCAWDHWGHRYASVDHDGQQGVCHYHHLDIIKQKSSKQTRSDYRSGRHGNAAPHYSGIFYERYRHGKPLRQLRLLPQPDGKASVIISELRLNYDDQCRLSAVNERGTGQAIRWRYNDDDRVAQQTLQDGSLLHYRYRSPDDSPSFIAISAGPTAPQQTLYRCETDRWGRMTASREGEAPTATQVYYAALSPLPTAVQHADGTITRFDFHPKHNALIRQSWEGGHREFHYDNTTGYLIGCTEYRTDASPSGAVVSRVALRYNSQGQRVQEMIFSARDQLLYEVYYRYSLAGRLLSVRDSEDTHIRYRYDAAGRLSSVRDNYMEVHFDYDHLERMTRRQVRLPGQENVTTRWLFDAFNRPVNILVTSQTGAETPVELIISQQFNGLDQIVKRTLQERRGGKTLRRYESFDYSARGCLTACRYAGELPLLAAVGEQFEQVIAETFTWDALNNLTEATVHYAQPTQTGCPAEQTTRYGYHHPDCPTRRTSIQYGGADARTVQLAYDLQGRLIDDGHRRRYRYDPLGRLQAVSGDGLPATCYCYDAFNRLQGQSGEDATSLHFYHGRRLAHIKHHCPTRPAQEIDRVSYVHAAGLAAVKTRSALGTDILLTATDSRGSLLRYGRQPTQHYLAWGTPAAATSSFDAACASPLARYLPLWQGELYDTASGGYLLGSGYRLYRPDLQGFTTQDNLRVGGLTGINRYLYGRGDPINRFDPDGRLSWNAWVNYAYGAGATLMAPAVFLAAGPAGLATALTLSATQLTSGILAIAAGMLDRQHPHVAGVLSLCSLGVALAASGIGEAIAAREAMAIESAGFAPRPIYHLNKSEMGLYTNYANRHILAFQTHGSPTGALLQNPEGQMVSAATVAYEYIQPLLDVAMKTEQQVFSPNEPLLLLACYGARSGAAHEVANALGRPVAAYDNLLFTVKSVFAEGFAGGDIMPRYRVAHNPLRRLWLHVSGQPMFHSASYHMVYPDGFDAMAQGAMTSISNFERHYYGIG</sequence>
<dbReference type="InterPro" id="IPR006530">
    <property type="entry name" value="YD"/>
</dbReference>